<dbReference type="PIRSF" id="PIRSF036402">
    <property type="entry name" value="Ureas_acces_UreE"/>
    <property type="match status" value="1"/>
</dbReference>
<dbReference type="GO" id="GO:0016151">
    <property type="term" value="F:nickel cation binding"/>
    <property type="evidence" value="ECO:0007669"/>
    <property type="project" value="InterPro"/>
</dbReference>
<keyword evidence="3" id="KW-0143">Chaperone</keyword>
<protein>
    <submittedName>
        <fullName evidence="4">Urease accessory protein UreE</fullName>
    </submittedName>
</protein>
<evidence type="ECO:0000313" key="4">
    <source>
        <dbReference type="EMBL" id="STD55781.1"/>
    </source>
</evidence>
<evidence type="ECO:0000256" key="1">
    <source>
        <dbReference type="ARBA" id="ARBA00022490"/>
    </source>
</evidence>
<gene>
    <name evidence="4" type="primary">ureE_1</name>
    <name evidence="4" type="ORF">NCTC13456_01761</name>
</gene>
<dbReference type="Gene3D" id="3.30.70.790">
    <property type="entry name" value="UreE, C-terminal domain"/>
    <property type="match status" value="1"/>
</dbReference>
<evidence type="ECO:0000256" key="3">
    <source>
        <dbReference type="ARBA" id="ARBA00023186"/>
    </source>
</evidence>
<dbReference type="STRING" id="343874.GCA_000805695_01875"/>
<dbReference type="EMBL" id="UFXS01000001">
    <property type="protein sequence ID" value="STD55781.1"/>
    <property type="molecule type" value="Genomic_DNA"/>
</dbReference>
<dbReference type="GO" id="GO:0005737">
    <property type="term" value="C:cytoplasm"/>
    <property type="evidence" value="ECO:0007669"/>
    <property type="project" value="InterPro"/>
</dbReference>
<proteinExistence type="predicted"/>
<dbReference type="InterPro" id="IPR036118">
    <property type="entry name" value="UreE_N_sf"/>
</dbReference>
<name>A0A376G6Y1_9FLAO</name>
<sequence length="154" mass="18298">MENQLVIIDEIQSKTEEVENILDQLTIEWFEIRKQKITRKTTAGLTLELRLQTKNEWQNGDRLFHENKLIALVYIKPCLCIQFSAKSKSDAADFCYFVGNRHLPIYWKNDDDNQLLLPYDGRMYEQLLTRYQDKIQLVEAQLISEFLLKNLVKN</sequence>
<reference evidence="4 5" key="1">
    <citation type="submission" date="2018-06" db="EMBL/GenBank/DDBJ databases">
        <authorList>
            <consortium name="Pathogen Informatics"/>
            <person name="Doyle S."/>
        </authorList>
    </citation>
    <scope>NUCLEOTIDE SEQUENCE [LARGE SCALE GENOMIC DNA]</scope>
    <source>
        <strain evidence="4 5">NCTC13456</strain>
    </source>
</reference>
<dbReference type="InterPro" id="IPR012406">
    <property type="entry name" value="UreE"/>
</dbReference>
<accession>A0A376G6Y1</accession>
<dbReference type="RefSeq" id="WP_115000026.1">
    <property type="nucleotide sequence ID" value="NZ_UFXS01000001.1"/>
</dbReference>
<dbReference type="AlphaFoldDB" id="A0A376G6Y1"/>
<dbReference type="SUPFAM" id="SSF69737">
    <property type="entry name" value="Urease metallochaperone UreE, C-terminal domain"/>
    <property type="match status" value="1"/>
</dbReference>
<organism evidence="4 5">
    <name type="scientific">Empedobacter falsenii</name>
    <dbReference type="NCBI Taxonomy" id="343874"/>
    <lineage>
        <taxon>Bacteria</taxon>
        <taxon>Pseudomonadati</taxon>
        <taxon>Bacteroidota</taxon>
        <taxon>Flavobacteriia</taxon>
        <taxon>Flavobacteriales</taxon>
        <taxon>Weeksellaceae</taxon>
        <taxon>Empedobacter</taxon>
    </lineage>
</organism>
<evidence type="ECO:0000313" key="5">
    <source>
        <dbReference type="Proteomes" id="UP000254737"/>
    </source>
</evidence>
<dbReference type="Proteomes" id="UP000254737">
    <property type="component" value="Unassembled WGS sequence"/>
</dbReference>
<keyword evidence="2" id="KW-0533">Nickel</keyword>
<dbReference type="Gene3D" id="2.60.260.20">
    <property type="entry name" value="Urease metallochaperone UreE, N-terminal domain"/>
    <property type="match status" value="1"/>
</dbReference>
<evidence type="ECO:0000256" key="2">
    <source>
        <dbReference type="ARBA" id="ARBA00022596"/>
    </source>
</evidence>
<dbReference type="GO" id="GO:0006457">
    <property type="term" value="P:protein folding"/>
    <property type="evidence" value="ECO:0007669"/>
    <property type="project" value="InterPro"/>
</dbReference>
<dbReference type="SUPFAM" id="SSF69287">
    <property type="entry name" value="Urease metallochaperone UreE, N-terminal domain"/>
    <property type="match status" value="1"/>
</dbReference>
<keyword evidence="1" id="KW-0963">Cytoplasm</keyword>